<dbReference type="InterPro" id="IPR017972">
    <property type="entry name" value="Cyt_P450_CS"/>
</dbReference>
<evidence type="ECO:0000256" key="8">
    <source>
        <dbReference type="RuleBase" id="RU000461"/>
    </source>
</evidence>
<protein>
    <recommendedName>
        <fullName evidence="12">Pisatin demethylase</fullName>
    </recommendedName>
</protein>
<dbReference type="GO" id="GO:0004497">
    <property type="term" value="F:monooxygenase activity"/>
    <property type="evidence" value="ECO:0007669"/>
    <property type="project" value="UniProtKB-KW"/>
</dbReference>
<dbReference type="FunFam" id="1.10.630.10:FF:000050">
    <property type="entry name" value="Cytochrome P450 monooxygenase"/>
    <property type="match status" value="1"/>
</dbReference>
<evidence type="ECO:0000313" key="11">
    <source>
        <dbReference type="Proteomes" id="UP001172673"/>
    </source>
</evidence>
<evidence type="ECO:0000256" key="5">
    <source>
        <dbReference type="ARBA" id="ARBA00023004"/>
    </source>
</evidence>
<evidence type="ECO:0000256" key="6">
    <source>
        <dbReference type="ARBA" id="ARBA00023033"/>
    </source>
</evidence>
<keyword evidence="5 7" id="KW-0408">Iron</keyword>
<keyword evidence="11" id="KW-1185">Reference proteome</keyword>
<comment type="similarity">
    <text evidence="2 8">Belongs to the cytochrome P450 family.</text>
</comment>
<dbReference type="Gene3D" id="1.10.630.10">
    <property type="entry name" value="Cytochrome P450"/>
    <property type="match status" value="1"/>
</dbReference>
<dbReference type="PANTHER" id="PTHR24305:SF188">
    <property type="entry name" value="P450, PUTATIVE (EUROFUNG)-RELATED"/>
    <property type="match status" value="1"/>
</dbReference>
<evidence type="ECO:0008006" key="12">
    <source>
        <dbReference type="Google" id="ProtNLM"/>
    </source>
</evidence>
<keyword evidence="3 7" id="KW-0479">Metal-binding</keyword>
<dbReference type="InterPro" id="IPR050121">
    <property type="entry name" value="Cytochrome_P450_monoxygenase"/>
</dbReference>
<dbReference type="PROSITE" id="PS00086">
    <property type="entry name" value="CYTOCHROME_P450"/>
    <property type="match status" value="1"/>
</dbReference>
<dbReference type="PRINTS" id="PR00463">
    <property type="entry name" value="EP450I"/>
</dbReference>
<dbReference type="EMBL" id="JAPDRK010000015">
    <property type="protein sequence ID" value="KAJ9605989.1"/>
    <property type="molecule type" value="Genomic_DNA"/>
</dbReference>
<dbReference type="CDD" id="cd11060">
    <property type="entry name" value="CYP57A1-like"/>
    <property type="match status" value="1"/>
</dbReference>
<gene>
    <name evidence="10" type="ORF">H2200_009838</name>
</gene>
<evidence type="ECO:0000256" key="9">
    <source>
        <dbReference type="SAM" id="Phobius"/>
    </source>
</evidence>
<evidence type="ECO:0000256" key="7">
    <source>
        <dbReference type="PIRSR" id="PIRSR602401-1"/>
    </source>
</evidence>
<keyword evidence="7 8" id="KW-0349">Heme</keyword>
<dbReference type="GO" id="GO:0016705">
    <property type="term" value="F:oxidoreductase activity, acting on paired donors, with incorporation or reduction of molecular oxygen"/>
    <property type="evidence" value="ECO:0007669"/>
    <property type="project" value="InterPro"/>
</dbReference>
<dbReference type="InterPro" id="IPR001128">
    <property type="entry name" value="Cyt_P450"/>
</dbReference>
<evidence type="ECO:0000256" key="4">
    <source>
        <dbReference type="ARBA" id="ARBA00023002"/>
    </source>
</evidence>
<feature type="transmembrane region" description="Helical" evidence="9">
    <location>
        <begin position="21"/>
        <end position="39"/>
    </location>
</feature>
<dbReference type="Proteomes" id="UP001172673">
    <property type="component" value="Unassembled WGS sequence"/>
</dbReference>
<keyword evidence="9" id="KW-0812">Transmembrane</keyword>
<keyword evidence="9" id="KW-1133">Transmembrane helix</keyword>
<organism evidence="10 11">
    <name type="scientific">Cladophialophora chaetospira</name>
    <dbReference type="NCBI Taxonomy" id="386627"/>
    <lineage>
        <taxon>Eukaryota</taxon>
        <taxon>Fungi</taxon>
        <taxon>Dikarya</taxon>
        <taxon>Ascomycota</taxon>
        <taxon>Pezizomycotina</taxon>
        <taxon>Eurotiomycetes</taxon>
        <taxon>Chaetothyriomycetidae</taxon>
        <taxon>Chaetothyriales</taxon>
        <taxon>Herpotrichiellaceae</taxon>
        <taxon>Cladophialophora</taxon>
    </lineage>
</organism>
<dbReference type="Pfam" id="PF00067">
    <property type="entry name" value="p450"/>
    <property type="match status" value="1"/>
</dbReference>
<dbReference type="InterPro" id="IPR002401">
    <property type="entry name" value="Cyt_P450_E_grp-I"/>
</dbReference>
<name>A0AA39CF82_9EURO</name>
<keyword evidence="9" id="KW-0472">Membrane</keyword>
<dbReference type="GO" id="GO:0005506">
    <property type="term" value="F:iron ion binding"/>
    <property type="evidence" value="ECO:0007669"/>
    <property type="project" value="InterPro"/>
</dbReference>
<keyword evidence="6 8" id="KW-0503">Monooxygenase</keyword>
<dbReference type="PRINTS" id="PR00385">
    <property type="entry name" value="P450"/>
</dbReference>
<dbReference type="GO" id="GO:0020037">
    <property type="term" value="F:heme binding"/>
    <property type="evidence" value="ECO:0007669"/>
    <property type="project" value="InterPro"/>
</dbReference>
<dbReference type="PANTHER" id="PTHR24305">
    <property type="entry name" value="CYTOCHROME P450"/>
    <property type="match status" value="1"/>
</dbReference>
<reference evidence="10" key="1">
    <citation type="submission" date="2022-10" db="EMBL/GenBank/DDBJ databases">
        <title>Culturing micro-colonial fungi from biological soil crusts in the Mojave desert and describing Neophaeococcomyces mojavensis, and introducing the new genera and species Taxawa tesnikishii.</title>
        <authorList>
            <person name="Kurbessoian T."/>
            <person name="Stajich J.E."/>
        </authorList>
    </citation>
    <scope>NUCLEOTIDE SEQUENCE</scope>
    <source>
        <strain evidence="10">TK_41</strain>
    </source>
</reference>
<comment type="cofactor">
    <cofactor evidence="1 7">
        <name>heme</name>
        <dbReference type="ChEBI" id="CHEBI:30413"/>
    </cofactor>
</comment>
<feature type="binding site" description="axial binding residue" evidence="7">
    <location>
        <position position="473"/>
    </location>
    <ligand>
        <name>heme</name>
        <dbReference type="ChEBI" id="CHEBI:30413"/>
    </ligand>
    <ligandPart>
        <name>Fe</name>
        <dbReference type="ChEBI" id="CHEBI:18248"/>
    </ligandPart>
</feature>
<proteinExistence type="inferred from homology"/>
<dbReference type="AlphaFoldDB" id="A0AA39CF82"/>
<keyword evidence="4 8" id="KW-0560">Oxidoreductase</keyword>
<evidence type="ECO:0000256" key="2">
    <source>
        <dbReference type="ARBA" id="ARBA00010617"/>
    </source>
</evidence>
<evidence type="ECO:0000313" key="10">
    <source>
        <dbReference type="EMBL" id="KAJ9605989.1"/>
    </source>
</evidence>
<evidence type="ECO:0000256" key="3">
    <source>
        <dbReference type="ARBA" id="ARBA00022723"/>
    </source>
</evidence>
<dbReference type="SUPFAM" id="SSF48264">
    <property type="entry name" value="Cytochrome P450"/>
    <property type="match status" value="1"/>
</dbReference>
<dbReference type="InterPro" id="IPR036396">
    <property type="entry name" value="Cyt_P450_sf"/>
</dbReference>
<comment type="caution">
    <text evidence="10">The sequence shown here is derived from an EMBL/GenBank/DDBJ whole genome shotgun (WGS) entry which is preliminary data.</text>
</comment>
<sequence length="528" mass="61444">MKLEVVEHNPSTSSTSILLRYLILAIPVLITTRLLIFLYRSLTSSLRSVPGPFLARFTRWWYFYRLSLGRFEHDDIALHKKHGPVVRIAPDMYSINHPEVVKKVYGINSKFPKSDWYYAWQHPDPNRWTLFPDRDMKRHAETRKRFQNMYSMSSLVNYEGYVESCAEIFGQRLSEFAAGGQTIDMGHWFQCYAFDVIGDITYSRRFGFLDKGEDVSGLLKALHSVLKYGTLVGVFATWHPLLFDISSRLGLGGGEGRLFLMKYVNERIKQREAEKKSGVDVEKTERDENAPMDFLEKLMIANQHDPQKVTPYHVFMMGLSNIIAGSDTTAVSLSSILYNLLKYPDTMRKLRQEIQQFEDEGRCGNPAVSFKESQEMPYLQAVMKEALRMHAATGLPLWRVVPEGGVEICDRFFPEGTILGLNSWCAHYNEDVFRPDAKVFRPERWIEAEREGGERLKEMENFYLPFGLGSRTCIGRHISFLEMSKLIPQLVRKFDFELEHPDREWSTVNYWFVKPTDFRLKVRVRKDQ</sequence>
<evidence type="ECO:0000256" key="1">
    <source>
        <dbReference type="ARBA" id="ARBA00001971"/>
    </source>
</evidence>
<accession>A0AA39CF82</accession>